<keyword evidence="4" id="KW-1185">Reference proteome</keyword>
<proteinExistence type="predicted"/>
<dbReference type="InterPro" id="IPR013830">
    <property type="entry name" value="SGNH_hydro"/>
</dbReference>
<dbReference type="InterPro" id="IPR036514">
    <property type="entry name" value="SGNH_hydro_sf"/>
</dbReference>
<evidence type="ECO:0000313" key="3">
    <source>
        <dbReference type="EMBL" id="QUX31602.1"/>
    </source>
</evidence>
<feature type="compositionally biased region" description="Gly residues" evidence="1">
    <location>
        <begin position="18"/>
        <end position="35"/>
    </location>
</feature>
<protein>
    <submittedName>
        <fullName evidence="3">SGNH/GDSL hydrolase family protein</fullName>
    </submittedName>
</protein>
<accession>A0ABX8CC48</accession>
<dbReference type="Gene3D" id="3.40.50.1110">
    <property type="entry name" value="SGNH hydrolase"/>
    <property type="match status" value="1"/>
</dbReference>
<name>A0ABX8CC48_9ACTN</name>
<gene>
    <name evidence="3" type="ORF">KGD83_05260</name>
</gene>
<dbReference type="RefSeq" id="WP_212644274.1">
    <property type="nucleotide sequence ID" value="NZ_CP074132.1"/>
</dbReference>
<organism evidence="3 4">
    <name type="scientific">Nocardiopsis akebiae</name>
    <dbReference type="NCBI Taxonomy" id="2831968"/>
    <lineage>
        <taxon>Bacteria</taxon>
        <taxon>Bacillati</taxon>
        <taxon>Actinomycetota</taxon>
        <taxon>Actinomycetes</taxon>
        <taxon>Streptosporangiales</taxon>
        <taxon>Nocardiopsidaceae</taxon>
        <taxon>Nocardiopsis</taxon>
    </lineage>
</organism>
<evidence type="ECO:0000313" key="4">
    <source>
        <dbReference type="Proteomes" id="UP000678016"/>
    </source>
</evidence>
<dbReference type="Pfam" id="PF13472">
    <property type="entry name" value="Lipase_GDSL_2"/>
    <property type="match status" value="1"/>
</dbReference>
<dbReference type="SUPFAM" id="SSF52266">
    <property type="entry name" value="SGNH hydrolase"/>
    <property type="match status" value="1"/>
</dbReference>
<sequence length="329" mass="34385">MAAAAAAVLVAGCSGSGGGGAGGGAGGGEDGGADSGGRYLSLGDSISVGVQPDAGGEPVETSEGYTDVLYRTLEEERPGLRHERMGCAGEDTTTFMEGGLPGCDPRYEHGSQLEEAEAFLAGHEGEVDLVTLTIGANNFTRCVRGINTPEGRAPDSGDVDIDRACVEEGLDRLREETPEIAERLREAAGPDTQIIGMTYYNPFLAFLLLDGDPAQQAAAAAEEAEELFPETEARGGLAEEAVDILLEVNATIAEAYRAEGIDVAEVDAVFESTNQEVPRGSETGLPANLQNVCDLTWMCHGERGPDIHPNEQGAREIAAVFARQVDRAE</sequence>
<feature type="region of interest" description="Disordered" evidence="1">
    <location>
        <begin position="18"/>
        <end position="38"/>
    </location>
</feature>
<feature type="domain" description="SGNH hydrolase-type esterase" evidence="2">
    <location>
        <begin position="42"/>
        <end position="315"/>
    </location>
</feature>
<evidence type="ECO:0000256" key="1">
    <source>
        <dbReference type="SAM" id="MobiDB-lite"/>
    </source>
</evidence>
<dbReference type="GO" id="GO:0016787">
    <property type="term" value="F:hydrolase activity"/>
    <property type="evidence" value="ECO:0007669"/>
    <property type="project" value="UniProtKB-KW"/>
</dbReference>
<keyword evidence="3" id="KW-0378">Hydrolase</keyword>
<evidence type="ECO:0000259" key="2">
    <source>
        <dbReference type="Pfam" id="PF13472"/>
    </source>
</evidence>
<dbReference type="EMBL" id="CP074132">
    <property type="protein sequence ID" value="QUX31602.1"/>
    <property type="molecule type" value="Genomic_DNA"/>
</dbReference>
<reference evidence="4" key="1">
    <citation type="submission" date="2021-05" db="EMBL/GenBank/DDBJ databases">
        <title>Direct Submission.</title>
        <authorList>
            <person name="Li K."/>
            <person name="Gao J."/>
        </authorList>
    </citation>
    <scope>NUCLEOTIDE SEQUENCE [LARGE SCALE GENOMIC DNA]</scope>
    <source>
        <strain evidence="4">HDS12</strain>
    </source>
</reference>
<dbReference type="Proteomes" id="UP000678016">
    <property type="component" value="Chromosome"/>
</dbReference>